<dbReference type="Proteomes" id="UP000294847">
    <property type="component" value="Chromosome 6"/>
</dbReference>
<evidence type="ECO:0000259" key="3">
    <source>
        <dbReference type="Pfam" id="PF14748"/>
    </source>
</evidence>
<dbReference type="GO" id="GO:0055129">
    <property type="term" value="P:L-proline biosynthetic process"/>
    <property type="evidence" value="ECO:0007669"/>
    <property type="project" value="TreeGrafter"/>
</dbReference>
<dbReference type="Gene3D" id="1.10.3730.10">
    <property type="entry name" value="ProC C-terminal domain-like"/>
    <property type="match status" value="1"/>
</dbReference>
<protein>
    <recommendedName>
        <fullName evidence="3">Pyrroline-5-carboxylate reductase dimerisation domain-containing protein</fullName>
    </recommendedName>
</protein>
<gene>
    <name evidence="4" type="ORF">PoMZ_05981</name>
</gene>
<dbReference type="InterPro" id="IPR029036">
    <property type="entry name" value="P5CR_dimer"/>
</dbReference>
<dbReference type="HAMAP" id="MF_01925">
    <property type="entry name" value="P5C_reductase"/>
    <property type="match status" value="1"/>
</dbReference>
<accession>A0A4P7NR73</accession>
<evidence type="ECO:0000256" key="1">
    <source>
        <dbReference type="ARBA" id="ARBA00005525"/>
    </source>
</evidence>
<dbReference type="GO" id="GO:0004735">
    <property type="term" value="F:pyrroline-5-carboxylate reductase activity"/>
    <property type="evidence" value="ECO:0007669"/>
    <property type="project" value="InterPro"/>
</dbReference>
<proteinExistence type="inferred from homology"/>
<dbReference type="Gene3D" id="3.40.50.720">
    <property type="entry name" value="NAD(P)-binding Rossmann-like Domain"/>
    <property type="match status" value="1"/>
</dbReference>
<feature type="domain" description="Pyrroline-5-carboxylate reductase dimerisation" evidence="3">
    <location>
        <begin position="231"/>
        <end position="333"/>
    </location>
</feature>
<evidence type="ECO:0000313" key="5">
    <source>
        <dbReference type="Proteomes" id="UP000294847"/>
    </source>
</evidence>
<organism evidence="4 5">
    <name type="scientific">Pyricularia oryzae</name>
    <name type="common">Rice blast fungus</name>
    <name type="synonym">Magnaporthe oryzae</name>
    <dbReference type="NCBI Taxonomy" id="318829"/>
    <lineage>
        <taxon>Eukaryota</taxon>
        <taxon>Fungi</taxon>
        <taxon>Dikarya</taxon>
        <taxon>Ascomycota</taxon>
        <taxon>Pezizomycotina</taxon>
        <taxon>Sordariomycetes</taxon>
        <taxon>Sordariomycetidae</taxon>
        <taxon>Magnaporthales</taxon>
        <taxon>Pyriculariaceae</taxon>
        <taxon>Pyricularia</taxon>
    </lineage>
</organism>
<dbReference type="PANTHER" id="PTHR11645:SF0">
    <property type="entry name" value="PYRROLINE-5-CARBOXYLATE REDUCTASE 3"/>
    <property type="match status" value="1"/>
</dbReference>
<comment type="similarity">
    <text evidence="1">Belongs to the pyrroline-5-carboxylate reductase family.</text>
</comment>
<sequence length="340" mass="35670">MSKAMNDSEPRGQATRVMCTIIGCGVIGTSIADGLQAAGGDTQGTVPPTHQYRIRLVTRSEHHIADLQHRYPGSLITSCIRNMSLWGALPRHEVFGLHVVLICTQPQFTRDVCVDLRAIYASAKHLNTDDPAVKQSMVSSSSLLSSWPKTVLEIPTVFVTACPGIRVKTLASWLPQNAAIVRTMPNTPACIRQGATAAFAGPTVTAIPGAAEAVAALIRHVSPSLCFVPTEDLLDVAASVSGSAPAYIFTLMQAMVEAGVRRGLPPDIAASLVKQSAFGSAGLALQTGQLGCLEKLTSDVCVPGGSTSQAMMVLHEEGFVSAVDRAIGVSLAANRAMSNN</sequence>
<name>A0A4P7NR73_PYROR</name>
<dbReference type="SUPFAM" id="SSF48179">
    <property type="entry name" value="6-phosphogluconate dehydrogenase C-terminal domain-like"/>
    <property type="match status" value="1"/>
</dbReference>
<dbReference type="Pfam" id="PF14748">
    <property type="entry name" value="P5CR_dimer"/>
    <property type="match status" value="1"/>
</dbReference>
<keyword evidence="2" id="KW-0560">Oxidoreductase</keyword>
<dbReference type="InterPro" id="IPR036291">
    <property type="entry name" value="NAD(P)-bd_dom_sf"/>
</dbReference>
<dbReference type="InterPro" id="IPR000304">
    <property type="entry name" value="Pyrroline-COOH_reductase"/>
</dbReference>
<dbReference type="PANTHER" id="PTHR11645">
    <property type="entry name" value="PYRROLINE-5-CARBOXYLATE REDUCTASE"/>
    <property type="match status" value="1"/>
</dbReference>
<reference evidence="4 5" key="1">
    <citation type="journal article" date="2019" name="Mol. Biol. Evol.">
        <title>Blast fungal genomes show frequent chromosomal changes, gene gains and losses, and effector gene turnover.</title>
        <authorList>
            <person name="Gomez Luciano L.B."/>
            <person name="Jason Tsai I."/>
            <person name="Chuma I."/>
            <person name="Tosa Y."/>
            <person name="Chen Y.H."/>
            <person name="Li J.Y."/>
            <person name="Li M.Y."/>
            <person name="Jade Lu M.Y."/>
            <person name="Nakayashiki H."/>
            <person name="Li W.H."/>
        </authorList>
    </citation>
    <scope>NUCLEOTIDE SEQUENCE [LARGE SCALE GENOMIC DNA]</scope>
    <source>
        <strain evidence="4">MZ5-1-6</strain>
    </source>
</reference>
<dbReference type="EMBL" id="CP034209">
    <property type="protein sequence ID" value="QBZ64286.1"/>
    <property type="molecule type" value="Genomic_DNA"/>
</dbReference>
<evidence type="ECO:0000256" key="2">
    <source>
        <dbReference type="ARBA" id="ARBA00023002"/>
    </source>
</evidence>
<dbReference type="AlphaFoldDB" id="A0A4P7NR73"/>
<dbReference type="SUPFAM" id="SSF51735">
    <property type="entry name" value="NAD(P)-binding Rossmann-fold domains"/>
    <property type="match status" value="1"/>
</dbReference>
<evidence type="ECO:0000313" key="4">
    <source>
        <dbReference type="EMBL" id="QBZ64286.1"/>
    </source>
</evidence>
<dbReference type="InterPro" id="IPR008927">
    <property type="entry name" value="6-PGluconate_DH-like_C_sf"/>
</dbReference>